<reference evidence="2" key="1">
    <citation type="submission" date="2020-04" db="EMBL/GenBank/DDBJ databases">
        <title>Genome Assembly and Annotation of Botryosphaeria dothidea sdau 11-99, a Latent Pathogen of Apple Fruit Ring Rot in China.</title>
        <authorList>
            <person name="Yu C."/>
            <person name="Diao Y."/>
            <person name="Lu Q."/>
            <person name="Zhao J."/>
            <person name="Cui S."/>
            <person name="Peng C."/>
            <person name="He B."/>
            <person name="Liu H."/>
        </authorList>
    </citation>
    <scope>NUCLEOTIDE SEQUENCE [LARGE SCALE GENOMIC DNA]</scope>
    <source>
        <strain evidence="2">Sdau11-99</strain>
    </source>
</reference>
<accession>A0A8H4J023</accession>
<evidence type="ECO:0000313" key="2">
    <source>
        <dbReference type="EMBL" id="KAF4309412.1"/>
    </source>
</evidence>
<dbReference type="EMBL" id="WWBZ02000016">
    <property type="protein sequence ID" value="KAF4309412.1"/>
    <property type="molecule type" value="Genomic_DNA"/>
</dbReference>
<proteinExistence type="predicted"/>
<dbReference type="OrthoDB" id="3939631at2759"/>
<evidence type="ECO:0000256" key="1">
    <source>
        <dbReference type="SAM" id="MobiDB-lite"/>
    </source>
</evidence>
<feature type="region of interest" description="Disordered" evidence="1">
    <location>
        <begin position="62"/>
        <end position="125"/>
    </location>
</feature>
<comment type="caution">
    <text evidence="2">The sequence shown here is derived from an EMBL/GenBank/DDBJ whole genome shotgun (WGS) entry which is preliminary data.</text>
</comment>
<evidence type="ECO:0000313" key="3">
    <source>
        <dbReference type="Proteomes" id="UP000572817"/>
    </source>
</evidence>
<protein>
    <submittedName>
        <fullName evidence="2">Uncharacterized protein</fullName>
    </submittedName>
</protein>
<organism evidence="2 3">
    <name type="scientific">Botryosphaeria dothidea</name>
    <dbReference type="NCBI Taxonomy" id="55169"/>
    <lineage>
        <taxon>Eukaryota</taxon>
        <taxon>Fungi</taxon>
        <taxon>Dikarya</taxon>
        <taxon>Ascomycota</taxon>
        <taxon>Pezizomycotina</taxon>
        <taxon>Dothideomycetes</taxon>
        <taxon>Dothideomycetes incertae sedis</taxon>
        <taxon>Botryosphaeriales</taxon>
        <taxon>Botryosphaeriaceae</taxon>
        <taxon>Botryosphaeria</taxon>
    </lineage>
</organism>
<name>A0A8H4J023_9PEZI</name>
<sequence>MPKYDGTKIDALSDADKMRLIAAYLSHNEPNNVDWDTAIALAGSASKDSYKKMLASSLKKIASNAGEGEGVTVPAPAPKKGRKRASPAEDGAEGKDAKKTKKAAKPRGKKAKKQAEEEANTMEAV</sequence>
<feature type="compositionally biased region" description="Basic residues" evidence="1">
    <location>
        <begin position="98"/>
        <end position="112"/>
    </location>
</feature>
<gene>
    <name evidence="2" type="ORF">GTA08_BOTSDO03073</name>
</gene>
<dbReference type="AlphaFoldDB" id="A0A8H4J023"/>
<keyword evidence="3" id="KW-1185">Reference proteome</keyword>
<dbReference type="Proteomes" id="UP000572817">
    <property type="component" value="Unassembled WGS sequence"/>
</dbReference>